<sequence>MNSNWLSELLVKLIITARYLAGQDEPEKFPGYPVEANSTLTFPQLVAIQGYRAEEHKVITEDGYILTMFRIPRGKKCKNSIRRPPVLLVHGVLQSADTFIDAGPKDGLGYLVADECYDTWFGNVRGTFYSRAHVSLDPDTDRKFWQFSVDEMGAPQLNYIGFSQGGGTFMIMCSERPGYCDKARWLIGLAPATRQFYTRSIPFREITRAVNKFREPIEEVDAPHPGSVAPQTLETAFSHAPAGISTKNAARYGQAVNNKKFVKFDYGRKNNLEIYGTPTPPEYNLKAVTVPTVVIQGVNDGIVDIRDSTWAAKQLPNLLEYVKVGDPLWNHLEQTNSRYVDKTTRPVDQILSKGSNFMELAEHNGYKAEKHDVKTEDGYILTIHRIPPKKHCSAKSPILIAHGLLQASEGYVDSGPFAPGFVLAEECYDVWCGNARGNYNSRRHVNLRPDKDVEFWRFSMDQIGKYDTPAMVDYVLDNTKSKKLIFIGASQGGGGYFVMNSEKPEYAEKISLFVGLAPATRLLHTKSLVVKSAAKAFDVFKLKLEAAGVWEVQRKGGLIQGPLSILCQSRLVAAALCVTLISAVDSPHPQSITPEIQTRIIKHLPAGTSVQNIAHFGQAAESGKFVKFDYGPKENMDRYGSYVPPEYNLSASTAPALILHGLSDNVVDTEDLKWVVNQLPNVLEFKEVDDPLWTHFDMAYGGRHGQQHDFRQDHQHQHRLRGDRTHLPGPSKHSPSPLPQSARQLRNQLASVHQATISNRRPRIPRPGPARFIFDVPLPEPRKEKRNKTVVQDSIPSTSIQIPYDSKMETPKSPKVSQSKYETHFKFEPDKRRGSEGRKKKEKEYYKDEVAKLRRQLEGTDVFTATRRRSSTHQHSRHKST</sequence>
<protein>
    <submittedName>
        <fullName evidence="1">Uncharacterized protein</fullName>
    </submittedName>
</protein>
<gene>
    <name evidence="1" type="ORF">MSG28_013947</name>
</gene>
<dbReference type="EMBL" id="CM046124">
    <property type="protein sequence ID" value="KAI8433089.1"/>
    <property type="molecule type" value="Genomic_DNA"/>
</dbReference>
<organism evidence="1 2">
    <name type="scientific">Choristoneura fumiferana</name>
    <name type="common">Spruce budworm moth</name>
    <name type="synonym">Archips fumiferana</name>
    <dbReference type="NCBI Taxonomy" id="7141"/>
    <lineage>
        <taxon>Eukaryota</taxon>
        <taxon>Metazoa</taxon>
        <taxon>Ecdysozoa</taxon>
        <taxon>Arthropoda</taxon>
        <taxon>Hexapoda</taxon>
        <taxon>Insecta</taxon>
        <taxon>Pterygota</taxon>
        <taxon>Neoptera</taxon>
        <taxon>Endopterygota</taxon>
        <taxon>Lepidoptera</taxon>
        <taxon>Glossata</taxon>
        <taxon>Ditrysia</taxon>
        <taxon>Tortricoidea</taxon>
        <taxon>Tortricidae</taxon>
        <taxon>Tortricinae</taxon>
        <taxon>Choristoneura</taxon>
    </lineage>
</organism>
<keyword evidence="2" id="KW-1185">Reference proteome</keyword>
<dbReference type="Proteomes" id="UP001064048">
    <property type="component" value="Chromosome 24"/>
</dbReference>
<evidence type="ECO:0000313" key="2">
    <source>
        <dbReference type="Proteomes" id="UP001064048"/>
    </source>
</evidence>
<proteinExistence type="predicted"/>
<reference evidence="1 2" key="1">
    <citation type="journal article" date="2022" name="Genome Biol. Evol.">
        <title>The Spruce Budworm Genome: Reconstructing the Evolutionary History of Antifreeze Proteins.</title>
        <authorList>
            <person name="Beliveau C."/>
            <person name="Gagne P."/>
            <person name="Picq S."/>
            <person name="Vernygora O."/>
            <person name="Keeling C.I."/>
            <person name="Pinkney K."/>
            <person name="Doucet D."/>
            <person name="Wen F."/>
            <person name="Johnston J.S."/>
            <person name="Maaroufi H."/>
            <person name="Boyle B."/>
            <person name="Laroche J."/>
            <person name="Dewar K."/>
            <person name="Juretic N."/>
            <person name="Blackburn G."/>
            <person name="Nisole A."/>
            <person name="Brunet B."/>
            <person name="Brandao M."/>
            <person name="Lumley L."/>
            <person name="Duan J."/>
            <person name="Quan G."/>
            <person name="Lucarotti C.J."/>
            <person name="Roe A.D."/>
            <person name="Sperling F.A.H."/>
            <person name="Levesque R.C."/>
            <person name="Cusson M."/>
        </authorList>
    </citation>
    <scope>NUCLEOTIDE SEQUENCE [LARGE SCALE GENOMIC DNA]</scope>
    <source>
        <strain evidence="1">Glfc:IPQL:Cfum</strain>
    </source>
</reference>
<comment type="caution">
    <text evidence="1">The sequence shown here is derived from an EMBL/GenBank/DDBJ whole genome shotgun (WGS) entry which is preliminary data.</text>
</comment>
<accession>A0ACC0K9S8</accession>
<name>A0ACC0K9S8_CHOFU</name>
<evidence type="ECO:0000313" key="1">
    <source>
        <dbReference type="EMBL" id="KAI8433089.1"/>
    </source>
</evidence>